<dbReference type="InterPro" id="IPR003399">
    <property type="entry name" value="Mce/MlaD"/>
</dbReference>
<keyword evidence="1" id="KW-0812">Transmembrane</keyword>
<dbReference type="EMBL" id="CP019344">
    <property type="protein sequence ID" value="ARN77127.1"/>
    <property type="molecule type" value="Genomic_DNA"/>
</dbReference>
<evidence type="ECO:0000313" key="4">
    <source>
        <dbReference type="Proteomes" id="UP000193431"/>
    </source>
</evidence>
<dbReference type="Proteomes" id="UP000193431">
    <property type="component" value="Chromosome"/>
</dbReference>
<keyword evidence="4" id="KW-1185">Reference proteome</keyword>
<evidence type="ECO:0000313" key="3">
    <source>
        <dbReference type="EMBL" id="ARN77127.1"/>
    </source>
</evidence>
<evidence type="ECO:0000259" key="2">
    <source>
        <dbReference type="Pfam" id="PF02470"/>
    </source>
</evidence>
<dbReference type="RefSeq" id="WP_085765932.1">
    <property type="nucleotide sequence ID" value="NZ_CP019344.1"/>
</dbReference>
<proteinExistence type="predicted"/>
<dbReference type="AlphaFoldDB" id="A0A1W6MHT6"/>
<dbReference type="OrthoDB" id="9769132at2"/>
<dbReference type="PANTHER" id="PTHR33371:SF4">
    <property type="entry name" value="INTERMEMBRANE PHOSPHOLIPID TRANSPORT SYSTEM BINDING PROTEIN MLAD"/>
    <property type="match status" value="1"/>
</dbReference>
<keyword evidence="1" id="KW-1133">Transmembrane helix</keyword>
<feature type="domain" description="Mce/MlaD" evidence="2">
    <location>
        <begin position="39"/>
        <end position="112"/>
    </location>
</feature>
<keyword evidence="1" id="KW-0472">Membrane</keyword>
<dbReference type="Pfam" id="PF02470">
    <property type="entry name" value="MlaD"/>
    <property type="match status" value="1"/>
</dbReference>
<evidence type="ECO:0000256" key="1">
    <source>
        <dbReference type="SAM" id="Phobius"/>
    </source>
</evidence>
<protein>
    <submittedName>
        <fullName evidence="3">ABC transporter substrate-binding protein</fullName>
    </submittedName>
</protein>
<gene>
    <name evidence="3" type="ORF">BST97_03490</name>
</gene>
<name>A0A1W6MHT6_9FLAO</name>
<dbReference type="InterPro" id="IPR052336">
    <property type="entry name" value="MlaD_Phospholipid_Transporter"/>
</dbReference>
<reference evidence="3 4" key="1">
    <citation type="submission" date="2016-11" db="EMBL/GenBank/DDBJ databases">
        <title>Trade-off between light-utilization and light-protection in marine flavobacteria.</title>
        <authorList>
            <person name="Kumagai Y."/>
        </authorList>
    </citation>
    <scope>NUCLEOTIDE SEQUENCE [LARGE SCALE GENOMIC DNA]</scope>
    <source>
        <strain evidence="3 4">JCM 13191</strain>
    </source>
</reference>
<sequence>MKFSKEIKVGLLTVAAIALFIFGYQYLKGRNLLQNDRVFYAVYDNVEGLTKSAPVTINGLRVGNIDDIEFLDNRGRLLVKFHVDEAFSFSSESSAQVYSTSLIGGKALSIVPKFDSTAPVAKPGDTLPSKIDEGFQGEMMDQFLPLKDKIEHFVVTADTVLENVNRTLNPKTRKAITSSIEELNQTLVEFKMLSRNANSLLADNKENLNRTLANLDTTTANFAKISDTLAQVEIAGTVKEMEAAIAKVNDVLDKVGNGEGSLGKLMTDDALYVNLEKMSKQAEELIQDIKLNPKRYVHFSVFGKKPGEYEEPESRDQ</sequence>
<dbReference type="STRING" id="331648.BST97_03490"/>
<accession>A0A1W6MHT6</accession>
<dbReference type="PANTHER" id="PTHR33371">
    <property type="entry name" value="INTERMEMBRANE PHOSPHOLIPID TRANSPORT SYSTEM BINDING PROTEIN MLAD-RELATED"/>
    <property type="match status" value="1"/>
</dbReference>
<feature type="transmembrane region" description="Helical" evidence="1">
    <location>
        <begin position="7"/>
        <end position="27"/>
    </location>
</feature>
<organism evidence="3 4">
    <name type="scientific">Nonlabens spongiae</name>
    <dbReference type="NCBI Taxonomy" id="331648"/>
    <lineage>
        <taxon>Bacteria</taxon>
        <taxon>Pseudomonadati</taxon>
        <taxon>Bacteroidota</taxon>
        <taxon>Flavobacteriia</taxon>
        <taxon>Flavobacteriales</taxon>
        <taxon>Flavobacteriaceae</taxon>
        <taxon>Nonlabens</taxon>
    </lineage>
</organism>